<keyword evidence="4" id="KW-1185">Reference proteome</keyword>
<dbReference type="Pfam" id="PF20700">
    <property type="entry name" value="Mutator"/>
    <property type="match status" value="1"/>
</dbReference>
<feature type="compositionally biased region" description="Low complexity" evidence="1">
    <location>
        <begin position="1171"/>
        <end position="1192"/>
    </location>
</feature>
<protein>
    <recommendedName>
        <fullName evidence="2">Mutator-like transposase domain-containing protein</fullName>
    </recommendedName>
</protein>
<feature type="region of interest" description="Disordered" evidence="1">
    <location>
        <begin position="78"/>
        <end position="103"/>
    </location>
</feature>
<feature type="region of interest" description="Disordered" evidence="1">
    <location>
        <begin position="1149"/>
        <end position="1201"/>
    </location>
</feature>
<name>A0AAN7SS53_9COLE</name>
<evidence type="ECO:0000259" key="2">
    <source>
        <dbReference type="Pfam" id="PF20700"/>
    </source>
</evidence>
<comment type="caution">
    <text evidence="3">The sequence shown here is derived from an EMBL/GenBank/DDBJ whole genome shotgun (WGS) entry which is preliminary data.</text>
</comment>
<evidence type="ECO:0000313" key="3">
    <source>
        <dbReference type="EMBL" id="KAK4882555.1"/>
    </source>
</evidence>
<organism evidence="3 4">
    <name type="scientific">Aquatica leii</name>
    <dbReference type="NCBI Taxonomy" id="1421715"/>
    <lineage>
        <taxon>Eukaryota</taxon>
        <taxon>Metazoa</taxon>
        <taxon>Ecdysozoa</taxon>
        <taxon>Arthropoda</taxon>
        <taxon>Hexapoda</taxon>
        <taxon>Insecta</taxon>
        <taxon>Pterygota</taxon>
        <taxon>Neoptera</taxon>
        <taxon>Endopterygota</taxon>
        <taxon>Coleoptera</taxon>
        <taxon>Polyphaga</taxon>
        <taxon>Elateriformia</taxon>
        <taxon>Elateroidea</taxon>
        <taxon>Lampyridae</taxon>
        <taxon>Luciolinae</taxon>
        <taxon>Aquatica</taxon>
    </lineage>
</organism>
<dbReference type="Proteomes" id="UP001353858">
    <property type="component" value="Unassembled WGS sequence"/>
</dbReference>
<feature type="domain" description="Mutator-like transposase" evidence="2">
    <location>
        <begin position="598"/>
        <end position="951"/>
    </location>
</feature>
<gene>
    <name evidence="3" type="ORF">RN001_005874</name>
</gene>
<evidence type="ECO:0000313" key="4">
    <source>
        <dbReference type="Proteomes" id="UP001353858"/>
    </source>
</evidence>
<reference evidence="4" key="1">
    <citation type="submission" date="2023-01" db="EMBL/GenBank/DDBJ databases">
        <title>Key to firefly adult light organ development and bioluminescence: homeobox transcription factors regulate luciferase expression and transportation to peroxisome.</title>
        <authorList>
            <person name="Fu X."/>
        </authorList>
    </citation>
    <scope>NUCLEOTIDE SEQUENCE [LARGE SCALE GENOMIC DNA]</scope>
</reference>
<feature type="compositionally biased region" description="Basic residues" evidence="1">
    <location>
        <begin position="33"/>
        <end position="42"/>
    </location>
</feature>
<accession>A0AAN7SS53</accession>
<dbReference type="InterPro" id="IPR049012">
    <property type="entry name" value="Mutator_transp_dom"/>
</dbReference>
<evidence type="ECO:0000256" key="1">
    <source>
        <dbReference type="SAM" id="MobiDB-lite"/>
    </source>
</evidence>
<proteinExistence type="predicted"/>
<feature type="region of interest" description="Disordered" evidence="1">
    <location>
        <begin position="544"/>
        <end position="578"/>
    </location>
</feature>
<feature type="compositionally biased region" description="Polar residues" evidence="1">
    <location>
        <begin position="82"/>
        <end position="95"/>
    </location>
</feature>
<feature type="region of interest" description="Disordered" evidence="1">
    <location>
        <begin position="23"/>
        <end position="61"/>
    </location>
</feature>
<dbReference type="EMBL" id="JARPUR010000002">
    <property type="protein sequence ID" value="KAK4882555.1"/>
    <property type="molecule type" value="Genomic_DNA"/>
</dbReference>
<sequence length="1367" mass="154290">MQKENIEDVPNEISNKKIVLPNDINPVPELKKKSGTRGRKGGQAKIVTSTPNKEELEESLNLSTQKVKRKVFGTSCHFNKAGPSNTKSKMGTQQKEPVDFPSSESEVDLVFNDSSDEDTPLNFVSEKPTKEDVECIFCQERFSTSRSREIWGQNYESTSSHTANRSFAKEYIGDALIADADLGKNAESYQDIALWPDSVDNELCRNAIPNGPCEESGQTRSITPPSSVLPQFDTSPEKCDIQVLQHTTKTYSKIVTSTECAARLCLIYEIIKWVARSQGCFKTLGLSHLVDVFSDNGIDDLEVLRELVVNKEIFDVMCPLVGNQLKIKAKLKNTTANLLQEETGSFKSHMIKKKYPECADKIFDSFEEVFDQLKSLRLKNLSTSDSMLLEVANSAEASINSKHFLMQINDSFILHVKLPADVDEAIESRKKIDNALSIIILEGPNYQSIRNIYLRIIQKWIKYYNEDGYKGLKNRPRASKPFAISNEQLEEIRQFLTDSPRNVENTFKTNLNQTVSHLSTLTSDSAAHSAKYDTDVFVDDSSISENSHTDDSQIDNCISADDTFRSDNSNSDSDKSSDFEDISFEREVGTKPPFTISGRRIIDISYFLGQLKSLKHKGYDCSFFDMNLVSEKIEGMQSILSFKCQVCNIVKTVRTEDLDSKINSNLLSVLSAISSGIGYSQLSEVFAAMDIPSMSHKTYSKYHNDLSPVIHKKYENLMKTAGKEEALLAIHGGSINDDGTPIISVVVDGAWSKRSYRTNYNALSGVACITGAKTKKLLYVGVRNKYCYVCARSDKSIKDHDCFKNWNSSSTAMEADIIVEGFQKSLEMHNLIYGKVIGDGDSSVYRKLIAAAPYGPTFIIEKIECRNHLLRNYLNKLAEIAKESSFPPALRKKVTNTDVLGRFRNSVTKAIEYRKQTSDSFFEKANRLKHDILNGPKHILGDHDACENYFCKKKSLEENLVPDLQTSGLYDVVATINMRLANNAVSLLHDVDTNSAETFNSIVAKFVGGKQINFSLKGSYETRCIAAAVSYNTFGDFIGNIIKELCGTNVGCHLEKYRLQKFKTRETRKKEKYTKRRRFATTDLDYGPKASNLIADMEEDLHYNINQLCCNSTIYLSPNNGLHDYHKTKSKLRQAEETSDIQSQIDVQVVESQSRRLPPRKLYDSSDDENISNNNLPRPPLLKNSVLNSNSSSKHKDTSLERFVVNERQTITASKDTQVNEGLAHRNVDKGRNWSYQDLEKMDYREYENLIIEEIPCDPESEVGGYESSEEDGEPDNAQHFLNQSVDIQAPANDNFVYDSNEDFSDEDLIPLSEIQAELNRNKFVWRHQVVNYITPADFSEECGPETFLKVSNSYRCVSMFISRHFI</sequence>